<feature type="non-terminal residue" evidence="1">
    <location>
        <position position="1"/>
    </location>
</feature>
<accession>A0A0F9CMU5</accession>
<gene>
    <name evidence="1" type="ORF">LCGC14_2382170</name>
</gene>
<reference evidence="1" key="1">
    <citation type="journal article" date="2015" name="Nature">
        <title>Complex archaea that bridge the gap between prokaryotes and eukaryotes.</title>
        <authorList>
            <person name="Spang A."/>
            <person name="Saw J.H."/>
            <person name="Jorgensen S.L."/>
            <person name="Zaremba-Niedzwiedzka K."/>
            <person name="Martijn J."/>
            <person name="Lind A.E."/>
            <person name="van Eijk R."/>
            <person name="Schleper C."/>
            <person name="Guy L."/>
            <person name="Ettema T.J."/>
        </authorList>
    </citation>
    <scope>NUCLEOTIDE SEQUENCE</scope>
</reference>
<organism evidence="1">
    <name type="scientific">marine sediment metagenome</name>
    <dbReference type="NCBI Taxonomy" id="412755"/>
    <lineage>
        <taxon>unclassified sequences</taxon>
        <taxon>metagenomes</taxon>
        <taxon>ecological metagenomes</taxon>
    </lineage>
</organism>
<evidence type="ECO:0008006" key="2">
    <source>
        <dbReference type="Google" id="ProtNLM"/>
    </source>
</evidence>
<dbReference type="AlphaFoldDB" id="A0A0F9CMU5"/>
<evidence type="ECO:0000313" key="1">
    <source>
        <dbReference type="EMBL" id="KKL27737.1"/>
    </source>
</evidence>
<dbReference type="EMBL" id="LAZR01035355">
    <property type="protein sequence ID" value="KKL27737.1"/>
    <property type="molecule type" value="Genomic_DNA"/>
</dbReference>
<sequence>SDYLLQLKILDIFDNDLKTLDRIELFSTMHILIVQDEIFLKRDVFKTVEDWKPERFLEEEKNEIWKILIQYKMIPERIVEINKKFEKLNNIAPGLKDAHNYHRFIEIVLKDLFGAQLTNFQNENPINLGKKRIDIVAKNNSVKGFFSEIRSNHNIICPYIIFESKNLSHDLENPHYDQIVGRFSYEKGYFGIIICRKIENKEKELEQLREIYNKNRFDKYYVLVIDDNDIKNMLLLKEKGLKPDLILESKLKELAFNFAKAEL</sequence>
<comment type="caution">
    <text evidence="1">The sequence shown here is derived from an EMBL/GenBank/DDBJ whole genome shotgun (WGS) entry which is preliminary data.</text>
</comment>
<name>A0A0F9CMU5_9ZZZZ</name>
<protein>
    <recommendedName>
        <fullName evidence="2">Restriction endonuclease type IV Mrr domain-containing protein</fullName>
    </recommendedName>
</protein>
<proteinExistence type="predicted"/>